<feature type="compositionally biased region" description="Polar residues" evidence="16">
    <location>
        <begin position="229"/>
        <end position="239"/>
    </location>
</feature>
<evidence type="ECO:0000256" key="2">
    <source>
        <dbReference type="ARBA" id="ARBA00009034"/>
    </source>
</evidence>
<dbReference type="Gene3D" id="1.10.100.10">
    <property type="entry name" value="Insulin-like"/>
    <property type="match status" value="1"/>
</dbReference>
<dbReference type="RefSeq" id="NP_001229634.1">
    <property type="nucleotide sequence ID" value="NM_001242705.1"/>
</dbReference>
<evidence type="ECO:0000256" key="13">
    <source>
        <dbReference type="ARBA" id="ARBA00049823"/>
    </source>
</evidence>
<protein>
    <recommendedName>
        <fullName evidence="12">Insulin-like growth factor 2</fullName>
    </recommendedName>
    <alternativeName>
        <fullName evidence="13">Insulin-like growth factor II</fullName>
    </alternativeName>
</protein>
<evidence type="ECO:0000256" key="14">
    <source>
        <dbReference type="PIRSR" id="PIRSR622350-50"/>
    </source>
</evidence>
<dbReference type="GO" id="GO:0005179">
    <property type="term" value="F:hormone activity"/>
    <property type="evidence" value="ECO:0007669"/>
    <property type="project" value="InterPro"/>
</dbReference>
<keyword evidence="8 14" id="KW-1015">Disulfide bond</keyword>
<keyword evidence="3 15" id="KW-0964">Secreted</keyword>
<dbReference type="Pfam" id="PF00049">
    <property type="entry name" value="Insulin"/>
    <property type="match status" value="2"/>
</dbReference>
<dbReference type="PANTHER" id="PTHR46886">
    <property type="entry name" value="INSULIN-LIKE GROWTH FACTOR II"/>
    <property type="match status" value="1"/>
</dbReference>
<evidence type="ECO:0000256" key="5">
    <source>
        <dbReference type="ARBA" id="ARBA00022729"/>
    </source>
</evidence>
<evidence type="ECO:0000256" key="10">
    <source>
        <dbReference type="ARBA" id="ARBA00045704"/>
    </source>
</evidence>
<evidence type="ECO:0000256" key="12">
    <source>
        <dbReference type="ARBA" id="ARBA00049761"/>
    </source>
</evidence>
<evidence type="ECO:0000256" key="8">
    <source>
        <dbReference type="ARBA" id="ARBA00023157"/>
    </source>
</evidence>
<dbReference type="InterPro" id="IPR022353">
    <property type="entry name" value="Insulin_CS"/>
</dbReference>
<evidence type="ECO:0000313" key="18">
    <source>
        <dbReference type="EMBL" id="AAT45412.1"/>
    </source>
</evidence>
<evidence type="ECO:0000256" key="7">
    <source>
        <dbReference type="ARBA" id="ARBA00023030"/>
    </source>
</evidence>
<dbReference type="PROSITE" id="PS00262">
    <property type="entry name" value="INSULIN"/>
    <property type="match status" value="1"/>
</dbReference>
<dbReference type="InterPro" id="IPR022350">
    <property type="entry name" value="IGF-1/2"/>
</dbReference>
<evidence type="ECO:0000256" key="9">
    <source>
        <dbReference type="ARBA" id="ARBA00043916"/>
    </source>
</evidence>
<dbReference type="GeneID" id="791102"/>
<dbReference type="PRINTS" id="PR00276">
    <property type="entry name" value="INSULINFAMLY"/>
</dbReference>
<dbReference type="GO" id="GO:0006006">
    <property type="term" value="P:glucose metabolic process"/>
    <property type="evidence" value="ECO:0007669"/>
    <property type="project" value="UniProtKB-KW"/>
</dbReference>
<dbReference type="AlphaFoldDB" id="Q673F3"/>
<name>Q673F3_ORNAN</name>
<dbReference type="InterPro" id="IPR036438">
    <property type="entry name" value="Insulin-like_sf"/>
</dbReference>
<comment type="similarity">
    <text evidence="2 15">Belongs to the insulin family.</text>
</comment>
<dbReference type="GO" id="GO:0005615">
    <property type="term" value="C:extracellular space"/>
    <property type="evidence" value="ECO:0007669"/>
    <property type="project" value="InterPro"/>
</dbReference>
<evidence type="ECO:0000256" key="3">
    <source>
        <dbReference type="ARBA" id="ARBA00022525"/>
    </source>
</evidence>
<evidence type="ECO:0000256" key="1">
    <source>
        <dbReference type="ARBA" id="ARBA00004613"/>
    </source>
</evidence>
<dbReference type="CTD" id="3481"/>
<sequence length="239" mass="26206">MGRGGGHRSEAGGGGEHWSGTGGGQGDAGPGWVVGRGAGRGHVGCIPWGLRGLCRVPLVQGRRICPLWRWLLFTLTCLVYTAATQSPHRHSQSETLCGGELVDTLQFVCGDRGFYFGRSPSRTNRRSKKGIVEECCFSSCDLALLETYCATPAKSERDVSVSSTTDYQKSSSTKFFRDESWQKSAHRLRRGAPAQARLRRFRPLADPRHGSQLFRPLGPLPGEQPLFAQASSETLQRRE</sequence>
<evidence type="ECO:0000256" key="15">
    <source>
        <dbReference type="RuleBase" id="RU000406"/>
    </source>
</evidence>
<dbReference type="PRINTS" id="PR02006">
    <property type="entry name" value="INSLNLIKEGF2"/>
</dbReference>
<keyword evidence="6" id="KW-0892">Osteogenesis</keyword>
<reference evidence="18" key="1">
    <citation type="journal article" date="2004" name="Genome Res.">
        <title>Phylogenetic footprint analysis of IGF2 in extant mammals.</title>
        <authorList>
            <person name="Weidman J.R."/>
            <person name="Murphy S.K."/>
            <person name="Nolan C.M."/>
            <person name="Dietrich F.S."/>
            <person name="Jirtle R.L."/>
        </authorList>
    </citation>
    <scope>NUCLEOTIDE SEQUENCE</scope>
</reference>
<keyword evidence="5" id="KW-0732">Signal</keyword>
<dbReference type="InterPro" id="IPR016179">
    <property type="entry name" value="Insulin-like"/>
</dbReference>
<dbReference type="InterPro" id="IPR022334">
    <property type="entry name" value="IGF2"/>
</dbReference>
<evidence type="ECO:0000256" key="11">
    <source>
        <dbReference type="ARBA" id="ARBA00049720"/>
    </source>
</evidence>
<feature type="disulfide bond" evidence="14">
    <location>
        <begin position="97"/>
        <end position="136"/>
    </location>
</feature>
<comment type="function">
    <text evidence="9">Preptin undergoes glucose-mediated co-secretion with insulin, and acts as a physiological amplifier of glucose-mediated insulin secretion. Exhibits osteogenic properties by increasing osteoblast mitogenic activity through phosphoactivation of MAPK1 and MAPK3.</text>
</comment>
<dbReference type="GO" id="GO:0001503">
    <property type="term" value="P:ossification"/>
    <property type="evidence" value="ECO:0007669"/>
    <property type="project" value="UniProtKB-KW"/>
</dbReference>
<feature type="disulfide bond" evidence="14">
    <location>
        <begin position="109"/>
        <end position="149"/>
    </location>
</feature>
<keyword evidence="7" id="KW-0339">Growth factor</keyword>
<evidence type="ECO:0000256" key="16">
    <source>
        <dbReference type="SAM" id="MobiDB-lite"/>
    </source>
</evidence>
<dbReference type="OrthoDB" id="9449995at2759"/>
<evidence type="ECO:0000259" key="17">
    <source>
        <dbReference type="SMART" id="SM00078"/>
    </source>
</evidence>
<proteinExistence type="inferred from homology"/>
<feature type="disulfide bond" evidence="14">
    <location>
        <begin position="135"/>
        <end position="140"/>
    </location>
</feature>
<comment type="subunit">
    <text evidence="11">Interacts with MYORG; this interaction is required for IGF2 secretion. Interacts with integrins ITGAV:ITGB3 and ITGA6:ITGB4; integrin-binding is required for IGF2 signaling. Interacts with IGFBP2.</text>
</comment>
<evidence type="ECO:0000256" key="4">
    <source>
        <dbReference type="ARBA" id="ARBA00022526"/>
    </source>
</evidence>
<dbReference type="KEGG" id="oaa:791102"/>
<dbReference type="PANTHER" id="PTHR46886:SF1">
    <property type="entry name" value="INSULIN-LIKE GROWTH FACTOR II"/>
    <property type="match status" value="1"/>
</dbReference>
<keyword evidence="4" id="KW-0313">Glucose metabolism</keyword>
<gene>
    <name evidence="18" type="primary">IGF2</name>
</gene>
<evidence type="ECO:0000256" key="6">
    <source>
        <dbReference type="ARBA" id="ARBA00022855"/>
    </source>
</evidence>
<comment type="subcellular location">
    <subcellularLocation>
        <location evidence="1 15">Secreted</location>
    </subcellularLocation>
</comment>
<dbReference type="InterPro" id="IPR013576">
    <property type="entry name" value="IGF2_C"/>
</dbReference>
<feature type="domain" description="Insulin-like" evidence="17">
    <location>
        <begin position="94"/>
        <end position="149"/>
    </location>
</feature>
<dbReference type="SMART" id="SM00078">
    <property type="entry name" value="IlGF"/>
    <property type="match status" value="1"/>
</dbReference>
<dbReference type="SUPFAM" id="SSF56994">
    <property type="entry name" value="Insulin-like"/>
    <property type="match status" value="1"/>
</dbReference>
<dbReference type="GO" id="GO:0008083">
    <property type="term" value="F:growth factor activity"/>
    <property type="evidence" value="ECO:0007669"/>
    <property type="project" value="UniProtKB-KW"/>
</dbReference>
<accession>Q673F3</accession>
<feature type="region of interest" description="Disordered" evidence="16">
    <location>
        <begin position="1"/>
        <end position="33"/>
    </location>
</feature>
<dbReference type="Pfam" id="PF08365">
    <property type="entry name" value="IGF2_C"/>
    <property type="match status" value="1"/>
</dbReference>
<organism evidence="18">
    <name type="scientific">Ornithorhynchus anatinus</name>
    <name type="common">Duckbill platypus</name>
    <dbReference type="NCBI Taxonomy" id="9258"/>
    <lineage>
        <taxon>Eukaryota</taxon>
        <taxon>Metazoa</taxon>
        <taxon>Chordata</taxon>
        <taxon>Craniata</taxon>
        <taxon>Vertebrata</taxon>
        <taxon>Euteleostomi</taxon>
        <taxon>Mammalia</taxon>
        <taxon>Monotremata</taxon>
        <taxon>Ornithorhynchidae</taxon>
        <taxon>Ornithorhynchus</taxon>
    </lineage>
</organism>
<dbReference type="FunFam" id="1.10.100.10:FF:000002">
    <property type="entry name" value="Insulin-like growth factor II preproprotein"/>
    <property type="match status" value="1"/>
</dbReference>
<keyword evidence="4" id="KW-0119">Carbohydrate metabolism</keyword>
<feature type="region of interest" description="Disordered" evidence="16">
    <location>
        <begin position="207"/>
        <end position="239"/>
    </location>
</feature>
<dbReference type="PRINTS" id="PR02002">
    <property type="entry name" value="INSLNLIKEGF"/>
</dbReference>
<dbReference type="InterPro" id="IPR022352">
    <property type="entry name" value="Ins/IGF/rlx"/>
</dbReference>
<feature type="compositionally biased region" description="Gly residues" evidence="16">
    <location>
        <begin position="11"/>
        <end position="33"/>
    </location>
</feature>
<comment type="function">
    <text evidence="10">The insulin-like growth factors possess growth-promoting activity. Major fetal growth hormone in mammals. Plays a key role in regulating fetoplacental development. IGF2 is influenced by placental lactogen. Also involved in tissue differentiation. In adults, involved in glucose metabolism in adipose tissue, skeletal muscle and liver. Acts as a ligand for integrin which is required for IGF2 signaling. Positively regulates myogenic transcription factor MYOD1 function by facilitating the recruitment of transcriptional coactivators, thereby controlling muscle terminal differentiation. Inhibits myoblast differentiation and modulates metabolism via increasing the mitochondrial respiration rate.</text>
</comment>
<dbReference type="CDD" id="cd04368">
    <property type="entry name" value="IlGF"/>
    <property type="match status" value="1"/>
</dbReference>
<dbReference type="EMBL" id="AY552324">
    <property type="protein sequence ID" value="AAT45412.1"/>
    <property type="molecule type" value="Genomic_DNA"/>
</dbReference>